<feature type="region of interest" description="Disordered" evidence="10">
    <location>
        <begin position="255"/>
        <end position="331"/>
    </location>
</feature>
<dbReference type="GO" id="GO:0071973">
    <property type="term" value="P:bacterial-type flagellum-dependent cell motility"/>
    <property type="evidence" value="ECO:0007669"/>
    <property type="project" value="InterPro"/>
</dbReference>
<feature type="domain" description="Flagellar M-ring N-terminal" evidence="12">
    <location>
        <begin position="39"/>
        <end position="204"/>
    </location>
</feature>
<dbReference type="InterPro" id="IPR045851">
    <property type="entry name" value="AMP-bd_C_sf"/>
</dbReference>
<feature type="domain" description="Flagellar M-ring C-terminal" evidence="13">
    <location>
        <begin position="231"/>
        <end position="392"/>
    </location>
</feature>
<dbReference type="PRINTS" id="PR01009">
    <property type="entry name" value="FLGMRINGFLIF"/>
</dbReference>
<dbReference type="GO" id="GO:0005886">
    <property type="term" value="C:plasma membrane"/>
    <property type="evidence" value="ECO:0007669"/>
    <property type="project" value="UniProtKB-SubCell"/>
</dbReference>
<reference evidence="14 15" key="1">
    <citation type="submission" date="2019-08" db="EMBL/GenBank/DDBJ databases">
        <authorList>
            <person name="Ye J."/>
        </authorList>
    </citation>
    <scope>NUCLEOTIDE SEQUENCE [LARGE SCALE GENOMIC DNA]</scope>
    <source>
        <strain evidence="14 15">TK008</strain>
    </source>
</reference>
<dbReference type="GO" id="GO:0003774">
    <property type="term" value="F:cytoskeletal motor activity"/>
    <property type="evidence" value="ECO:0007669"/>
    <property type="project" value="InterPro"/>
</dbReference>
<evidence type="ECO:0000256" key="6">
    <source>
        <dbReference type="ARBA" id="ARBA00022989"/>
    </source>
</evidence>
<dbReference type="Pfam" id="PF08345">
    <property type="entry name" value="YscJ_FliF_C"/>
    <property type="match status" value="1"/>
</dbReference>
<keyword evidence="14" id="KW-0966">Cell projection</keyword>
<evidence type="ECO:0000313" key="15">
    <source>
        <dbReference type="Proteomes" id="UP000321562"/>
    </source>
</evidence>
<comment type="function">
    <text evidence="9">The M ring may be actively involved in energy transduction.</text>
</comment>
<dbReference type="AlphaFoldDB" id="A0A5C6S108"/>
<keyword evidence="8 9" id="KW-0975">Bacterial flagellum</keyword>
<comment type="subcellular location">
    <subcellularLocation>
        <location evidence="1 9">Bacterial flagellum basal body</location>
    </subcellularLocation>
    <subcellularLocation>
        <location evidence="2">Cell membrane</location>
        <topology evidence="2">Multi-pass membrane protein</topology>
    </subcellularLocation>
</comment>
<dbReference type="InterPro" id="IPR000067">
    <property type="entry name" value="FlgMring_FliF"/>
</dbReference>
<dbReference type="PANTHER" id="PTHR30046">
    <property type="entry name" value="FLAGELLAR M-RING PROTEIN"/>
    <property type="match status" value="1"/>
</dbReference>
<evidence type="ECO:0000256" key="1">
    <source>
        <dbReference type="ARBA" id="ARBA00004117"/>
    </source>
</evidence>
<name>A0A5C6S108_9RHOB</name>
<evidence type="ECO:0000256" key="3">
    <source>
        <dbReference type="ARBA" id="ARBA00007971"/>
    </source>
</evidence>
<dbReference type="OrthoDB" id="9807026at2"/>
<keyword evidence="14" id="KW-0969">Cilium</keyword>
<dbReference type="InterPro" id="IPR013556">
    <property type="entry name" value="Flag_M-ring_C"/>
</dbReference>
<dbReference type="RefSeq" id="WP_147099106.1">
    <property type="nucleotide sequence ID" value="NZ_JBHUFH010000003.1"/>
</dbReference>
<feature type="region of interest" description="Disordered" evidence="10">
    <location>
        <begin position="443"/>
        <end position="465"/>
    </location>
</feature>
<evidence type="ECO:0000259" key="12">
    <source>
        <dbReference type="Pfam" id="PF01514"/>
    </source>
</evidence>
<evidence type="ECO:0000256" key="9">
    <source>
        <dbReference type="PIRNR" id="PIRNR004862"/>
    </source>
</evidence>
<feature type="compositionally biased region" description="Polar residues" evidence="10">
    <location>
        <begin position="278"/>
        <end position="295"/>
    </location>
</feature>
<sequence>MRELQKYWAARTARQRFAVIGGFVATFLLVLAFIALAGRVQMALLYSGLDDSQAGPVVAHLEQTGTAYELRGSSIWVDAAQRDRIRMDLASQDLPQQSGKGYEILDEMSGFSTTSQMFDAAYWRAKEGELARTILSIPSVRSARVHLTAPQSRGYRDTQPGSASVTIVTDGTPLSPAQANAMRFLISSAVPKLAPDAVSVIDSLRGVIQAPDEQSVSDRETRIKENVERILAPHVGAGNAIVEVSIDLVTEAEQVTERSFDPTQRAMISQETEELSDESSTANGGAVTAASNLPEQRQQDGDKQQSQRAETRQRANYEVGSVTRQIDRRPGSVRRQSVAVLVNGVMRSTADGTDELVARDDAELGAIRELVSAAVGYDEARGDEITVKSMPFVSVPEAGTEIARRDGLLDRLALDSLLRITMVGLFALLALWLTMRGLRRGKAGGSESAALDDSRPPPVSDQATMAPPMMMPDIPMLTMSAPEFDFDNPGGAGDDPVARLKQLMKERQDETVRLLSGWIGDDERSIT</sequence>
<evidence type="ECO:0000256" key="11">
    <source>
        <dbReference type="SAM" id="Phobius"/>
    </source>
</evidence>
<dbReference type="PIRSF" id="PIRSF004862">
    <property type="entry name" value="FliF"/>
    <property type="match status" value="1"/>
</dbReference>
<evidence type="ECO:0000256" key="7">
    <source>
        <dbReference type="ARBA" id="ARBA00023136"/>
    </source>
</evidence>
<dbReference type="InterPro" id="IPR006182">
    <property type="entry name" value="FliF_N_dom"/>
</dbReference>
<proteinExistence type="inferred from homology"/>
<dbReference type="EMBL" id="VOPL01000005">
    <property type="protein sequence ID" value="TXB68053.1"/>
    <property type="molecule type" value="Genomic_DNA"/>
</dbReference>
<dbReference type="Pfam" id="PF01514">
    <property type="entry name" value="YscJ_FliF"/>
    <property type="match status" value="1"/>
</dbReference>
<evidence type="ECO:0000256" key="8">
    <source>
        <dbReference type="ARBA" id="ARBA00023143"/>
    </source>
</evidence>
<keyword evidence="6 11" id="KW-1133">Transmembrane helix</keyword>
<gene>
    <name evidence="14" type="primary">fliF</name>
    <name evidence="14" type="ORF">FQV27_12760</name>
</gene>
<dbReference type="InterPro" id="IPR043427">
    <property type="entry name" value="YscJ/FliF"/>
</dbReference>
<comment type="caution">
    <text evidence="14">The sequence shown here is derived from an EMBL/GenBank/DDBJ whole genome shotgun (WGS) entry which is preliminary data.</text>
</comment>
<keyword evidence="4" id="KW-1003">Cell membrane</keyword>
<keyword evidence="14" id="KW-0282">Flagellum</keyword>
<dbReference type="NCBIfam" id="TIGR00206">
    <property type="entry name" value="fliF"/>
    <property type="match status" value="1"/>
</dbReference>
<organism evidence="14 15">
    <name type="scientific">Paracoccus aurantiacus</name>
    <dbReference type="NCBI Taxonomy" id="2599412"/>
    <lineage>
        <taxon>Bacteria</taxon>
        <taxon>Pseudomonadati</taxon>
        <taxon>Pseudomonadota</taxon>
        <taxon>Alphaproteobacteria</taxon>
        <taxon>Rhodobacterales</taxon>
        <taxon>Paracoccaceae</taxon>
        <taxon>Paracoccus</taxon>
    </lineage>
</organism>
<feature type="compositionally biased region" description="Basic and acidic residues" evidence="10">
    <location>
        <begin position="297"/>
        <end position="315"/>
    </location>
</feature>
<dbReference type="Proteomes" id="UP000321562">
    <property type="component" value="Unassembled WGS sequence"/>
</dbReference>
<accession>A0A5C6S108</accession>
<dbReference type="Gene3D" id="3.30.300.30">
    <property type="match status" value="1"/>
</dbReference>
<feature type="transmembrane region" description="Helical" evidence="11">
    <location>
        <begin position="417"/>
        <end position="435"/>
    </location>
</feature>
<keyword evidence="7 11" id="KW-0472">Membrane</keyword>
<keyword evidence="5 11" id="KW-0812">Transmembrane</keyword>
<keyword evidence="15" id="KW-1185">Reference proteome</keyword>
<evidence type="ECO:0000256" key="5">
    <source>
        <dbReference type="ARBA" id="ARBA00022692"/>
    </source>
</evidence>
<evidence type="ECO:0000256" key="2">
    <source>
        <dbReference type="ARBA" id="ARBA00004651"/>
    </source>
</evidence>
<evidence type="ECO:0000256" key="4">
    <source>
        <dbReference type="ARBA" id="ARBA00022475"/>
    </source>
</evidence>
<evidence type="ECO:0000259" key="13">
    <source>
        <dbReference type="Pfam" id="PF08345"/>
    </source>
</evidence>
<evidence type="ECO:0000256" key="10">
    <source>
        <dbReference type="SAM" id="MobiDB-lite"/>
    </source>
</evidence>
<dbReference type="PANTHER" id="PTHR30046:SF0">
    <property type="entry name" value="FLAGELLAR M-RING PROTEIN"/>
    <property type="match status" value="1"/>
</dbReference>
<evidence type="ECO:0000313" key="14">
    <source>
        <dbReference type="EMBL" id="TXB68053.1"/>
    </source>
</evidence>
<comment type="similarity">
    <text evidence="3 9">Belongs to the FliF family.</text>
</comment>
<protein>
    <recommendedName>
        <fullName evidence="9">Flagellar M-ring protein</fullName>
    </recommendedName>
</protein>
<dbReference type="GO" id="GO:0009431">
    <property type="term" value="C:bacterial-type flagellum basal body, MS ring"/>
    <property type="evidence" value="ECO:0007669"/>
    <property type="project" value="InterPro"/>
</dbReference>